<feature type="region of interest" description="Disordered" evidence="1">
    <location>
        <begin position="1"/>
        <end position="23"/>
    </location>
</feature>
<name>A0A5C5YC46_9PLAN</name>
<dbReference type="EMBL" id="SJPL01000001">
    <property type="protein sequence ID" value="TWT71915.1"/>
    <property type="molecule type" value="Genomic_DNA"/>
</dbReference>
<gene>
    <name evidence="3" type="ORF">Pan14r_42320</name>
</gene>
<organism evidence="3 4">
    <name type="scientific">Crateriforma conspicua</name>
    <dbReference type="NCBI Taxonomy" id="2527996"/>
    <lineage>
        <taxon>Bacteria</taxon>
        <taxon>Pseudomonadati</taxon>
        <taxon>Planctomycetota</taxon>
        <taxon>Planctomycetia</taxon>
        <taxon>Planctomycetales</taxon>
        <taxon>Planctomycetaceae</taxon>
        <taxon>Crateriforma</taxon>
    </lineage>
</organism>
<evidence type="ECO:0000313" key="4">
    <source>
        <dbReference type="Proteomes" id="UP000317238"/>
    </source>
</evidence>
<evidence type="ECO:0000256" key="1">
    <source>
        <dbReference type="SAM" id="MobiDB-lite"/>
    </source>
</evidence>
<proteinExistence type="predicted"/>
<dbReference type="InterPro" id="IPR024775">
    <property type="entry name" value="DinB-like"/>
</dbReference>
<dbReference type="SUPFAM" id="SSF109854">
    <property type="entry name" value="DinB/YfiT-like putative metalloenzymes"/>
    <property type="match status" value="1"/>
</dbReference>
<evidence type="ECO:0000259" key="2">
    <source>
        <dbReference type="Pfam" id="PF12867"/>
    </source>
</evidence>
<dbReference type="AlphaFoldDB" id="A0A5C5YC46"/>
<dbReference type="Gene3D" id="1.20.120.450">
    <property type="entry name" value="dinb family like domain"/>
    <property type="match status" value="1"/>
</dbReference>
<reference evidence="3 4" key="1">
    <citation type="submission" date="2019-02" db="EMBL/GenBank/DDBJ databases">
        <title>Deep-cultivation of Planctomycetes and their phenomic and genomic characterization uncovers novel biology.</title>
        <authorList>
            <person name="Wiegand S."/>
            <person name="Jogler M."/>
            <person name="Boedeker C."/>
            <person name="Pinto D."/>
            <person name="Vollmers J."/>
            <person name="Rivas-Marin E."/>
            <person name="Kohn T."/>
            <person name="Peeters S.H."/>
            <person name="Heuer A."/>
            <person name="Rast P."/>
            <person name="Oberbeckmann S."/>
            <person name="Bunk B."/>
            <person name="Jeske O."/>
            <person name="Meyerdierks A."/>
            <person name="Storesund J.E."/>
            <person name="Kallscheuer N."/>
            <person name="Luecker S."/>
            <person name="Lage O.M."/>
            <person name="Pohl T."/>
            <person name="Merkel B.J."/>
            <person name="Hornburger P."/>
            <person name="Mueller R.-W."/>
            <person name="Bruemmer F."/>
            <person name="Labrenz M."/>
            <person name="Spormann A.M."/>
            <person name="Op Den Camp H."/>
            <person name="Overmann J."/>
            <person name="Amann R."/>
            <person name="Jetten M.S.M."/>
            <person name="Mascher T."/>
            <person name="Medema M.H."/>
            <person name="Devos D.P."/>
            <person name="Kaster A.-K."/>
            <person name="Ovreas L."/>
            <person name="Rohde M."/>
            <person name="Galperin M.Y."/>
            <person name="Jogler C."/>
        </authorList>
    </citation>
    <scope>NUCLEOTIDE SEQUENCE [LARGE SCALE GENOMIC DNA]</scope>
    <source>
        <strain evidence="3 4">Pan14r</strain>
    </source>
</reference>
<keyword evidence="4" id="KW-1185">Reference proteome</keyword>
<evidence type="ECO:0000313" key="3">
    <source>
        <dbReference type="EMBL" id="TWT71915.1"/>
    </source>
</evidence>
<feature type="domain" description="DinB-like" evidence="2">
    <location>
        <begin position="54"/>
        <end position="180"/>
    </location>
</feature>
<comment type="caution">
    <text evidence="3">The sequence shown here is derived from an EMBL/GenBank/DDBJ whole genome shotgun (WGS) entry which is preliminary data.</text>
</comment>
<accession>A0A5C5YC46</accession>
<dbReference type="InterPro" id="IPR034660">
    <property type="entry name" value="DinB/YfiT-like"/>
</dbReference>
<protein>
    <submittedName>
        <fullName evidence="3">DinB superfamily protein</fullName>
    </submittedName>
</protein>
<dbReference type="Proteomes" id="UP000317238">
    <property type="component" value="Unassembled WGS sequence"/>
</dbReference>
<sequence>MNFRAEEMNTMNRQRPVTSGRPIDGDLDLQAHRDLVEGFSGQCVMEMMSGQLHEMCELASVLSTDRLDTVDPPYRWTVRQVFAHLVDAERIFGDRMLRVAAGDRTDLPSWDQDAYADARFGLGNFGQLVTELGHLRQANLLLLRRLTPKAWDQRGNVGGSPITVRGLAWVCAAHMDHHFKIVRQRGDVASPDDEAKTGGV</sequence>
<dbReference type="Pfam" id="PF12867">
    <property type="entry name" value="DinB_2"/>
    <property type="match status" value="1"/>
</dbReference>